<evidence type="ECO:0000313" key="6">
    <source>
        <dbReference type="EMBL" id="KPL74413.1"/>
    </source>
</evidence>
<evidence type="ECO:0000256" key="1">
    <source>
        <dbReference type="ARBA" id="ARBA00004141"/>
    </source>
</evidence>
<protein>
    <recommendedName>
        <fullName evidence="8">NADH-quinone oxidoreductase subunit K</fullName>
    </recommendedName>
</protein>
<dbReference type="AlphaFoldDB" id="A0A0P6WVX7"/>
<dbReference type="InterPro" id="IPR039428">
    <property type="entry name" value="NUOK/Mnh_C1-like"/>
</dbReference>
<evidence type="ECO:0000256" key="3">
    <source>
        <dbReference type="ARBA" id="ARBA00022989"/>
    </source>
</evidence>
<keyword evidence="2 5" id="KW-0812">Transmembrane</keyword>
<dbReference type="RefSeq" id="WP_061918534.1">
    <property type="nucleotide sequence ID" value="NZ_DF967971.1"/>
</dbReference>
<dbReference type="Gene3D" id="1.10.287.3510">
    <property type="match status" value="1"/>
</dbReference>
<gene>
    <name evidence="6" type="ORF">AC812_11310</name>
</gene>
<comment type="subcellular location">
    <subcellularLocation>
        <location evidence="1">Membrane</location>
        <topology evidence="1">Multi-pass membrane protein</topology>
    </subcellularLocation>
</comment>
<evidence type="ECO:0008006" key="8">
    <source>
        <dbReference type="Google" id="ProtNLM"/>
    </source>
</evidence>
<comment type="caution">
    <text evidence="6">The sequence shown here is derived from an EMBL/GenBank/DDBJ whole genome shotgun (WGS) entry which is preliminary data.</text>
</comment>
<evidence type="ECO:0000256" key="5">
    <source>
        <dbReference type="SAM" id="Phobius"/>
    </source>
</evidence>
<accession>A0A0P6WVX7</accession>
<dbReference type="Pfam" id="PF00420">
    <property type="entry name" value="Oxidored_q2"/>
    <property type="match status" value="1"/>
</dbReference>
<reference evidence="6 7" key="1">
    <citation type="submission" date="2015-07" db="EMBL/GenBank/DDBJ databases">
        <title>Draft genome of Bellilinea caldifistulae DSM 17877.</title>
        <authorList>
            <person name="Hemp J."/>
            <person name="Ward L.M."/>
            <person name="Pace L.A."/>
            <person name="Fischer W.W."/>
        </authorList>
    </citation>
    <scope>NUCLEOTIDE SEQUENCE [LARGE SCALE GENOMIC DNA]</scope>
    <source>
        <strain evidence="6 7">GOMI-1</strain>
    </source>
</reference>
<name>A0A0P6WVX7_9CHLR</name>
<evidence type="ECO:0000256" key="2">
    <source>
        <dbReference type="ARBA" id="ARBA00022692"/>
    </source>
</evidence>
<feature type="transmembrane region" description="Helical" evidence="5">
    <location>
        <begin position="31"/>
        <end position="52"/>
    </location>
</feature>
<dbReference type="Proteomes" id="UP000050514">
    <property type="component" value="Unassembled WGS sequence"/>
</dbReference>
<keyword evidence="3 5" id="KW-1133">Transmembrane helix</keyword>
<proteinExistence type="predicted"/>
<dbReference type="EMBL" id="LGHJ01000017">
    <property type="protein sequence ID" value="KPL74413.1"/>
    <property type="molecule type" value="Genomic_DNA"/>
</dbReference>
<organism evidence="6 7">
    <name type="scientific">Bellilinea caldifistulae</name>
    <dbReference type="NCBI Taxonomy" id="360411"/>
    <lineage>
        <taxon>Bacteria</taxon>
        <taxon>Bacillati</taxon>
        <taxon>Chloroflexota</taxon>
        <taxon>Anaerolineae</taxon>
        <taxon>Anaerolineales</taxon>
        <taxon>Anaerolineaceae</taxon>
        <taxon>Bellilinea</taxon>
    </lineage>
</organism>
<dbReference type="STRING" id="360411.AC812_11310"/>
<feature type="transmembrane region" description="Helical" evidence="5">
    <location>
        <begin position="64"/>
        <end position="86"/>
    </location>
</feature>
<keyword evidence="4 5" id="KW-0472">Membrane</keyword>
<feature type="transmembrane region" description="Helical" evidence="5">
    <location>
        <begin position="7"/>
        <end position="25"/>
    </location>
</feature>
<evidence type="ECO:0000313" key="7">
    <source>
        <dbReference type="Proteomes" id="UP000050514"/>
    </source>
</evidence>
<sequence>MNLSVPNIVILIVIGLLGVGTYALLTVRNLIKVVVALQIMVKAAMLALVLAGRLQGQENLGQSLALTVIVADTIVAVVGLALAVQVRRVVGTLDLSALTTLRR</sequence>
<evidence type="ECO:0000256" key="4">
    <source>
        <dbReference type="ARBA" id="ARBA00023136"/>
    </source>
</evidence>
<keyword evidence="7" id="KW-1185">Reference proteome</keyword>
<dbReference type="GO" id="GO:0016020">
    <property type="term" value="C:membrane"/>
    <property type="evidence" value="ECO:0007669"/>
    <property type="project" value="UniProtKB-SubCell"/>
</dbReference>